<evidence type="ECO:0000313" key="3">
    <source>
        <dbReference type="Proteomes" id="UP001341840"/>
    </source>
</evidence>
<feature type="domain" description="FBD" evidence="1">
    <location>
        <begin position="247"/>
        <end position="321"/>
    </location>
</feature>
<organism evidence="2 3">
    <name type="scientific">Stylosanthes scabra</name>
    <dbReference type="NCBI Taxonomy" id="79078"/>
    <lineage>
        <taxon>Eukaryota</taxon>
        <taxon>Viridiplantae</taxon>
        <taxon>Streptophyta</taxon>
        <taxon>Embryophyta</taxon>
        <taxon>Tracheophyta</taxon>
        <taxon>Spermatophyta</taxon>
        <taxon>Magnoliopsida</taxon>
        <taxon>eudicotyledons</taxon>
        <taxon>Gunneridae</taxon>
        <taxon>Pentapetalae</taxon>
        <taxon>rosids</taxon>
        <taxon>fabids</taxon>
        <taxon>Fabales</taxon>
        <taxon>Fabaceae</taxon>
        <taxon>Papilionoideae</taxon>
        <taxon>50 kb inversion clade</taxon>
        <taxon>dalbergioids sensu lato</taxon>
        <taxon>Dalbergieae</taxon>
        <taxon>Pterocarpus clade</taxon>
        <taxon>Stylosanthes</taxon>
    </lineage>
</organism>
<comment type="caution">
    <text evidence="2">The sequence shown here is derived from an EMBL/GenBank/DDBJ whole genome shotgun (WGS) entry which is preliminary data.</text>
</comment>
<dbReference type="SUPFAM" id="SSF52047">
    <property type="entry name" value="RNI-like"/>
    <property type="match status" value="1"/>
</dbReference>
<sequence length="348" mass="38340">MGNMGSMGNKGADQKSVDRISNLPQSLICEILWRLQSENALPLASSLAVSQHGASVPKLRIHYYAAYDLGFDEASLKALVSAAIGYHLEELKLDLPISTTRKFMFPSGLFNCCAALVHLELVSCIPDDLDCIGAKELTLTQVRFSSLKTLKMSFCHANLVLKILPGCPVLEILDLQQMKGRISCLIRATPLDLPEFRYLLNLEIVHGCFNTMYIFGMLESCPMIRVLTIHQIGVAKDAWTKPTSVPYCLASKLSKVNFSPYYGAEHDKEFIAYVLQEGLALKSISIGFASFIRLNSDRRQVIIDELSHLPKSSTTCQLYFKSAAGQYGLLHAQGGIQIPDTCLSGLVS</sequence>
<accession>A0ABU6SUH8</accession>
<name>A0ABU6SUH8_9FABA</name>
<protein>
    <recommendedName>
        <fullName evidence="1">FBD domain-containing protein</fullName>
    </recommendedName>
</protein>
<gene>
    <name evidence="2" type="ORF">PIB30_087433</name>
</gene>
<dbReference type="PANTHER" id="PTHR31900">
    <property type="entry name" value="F-BOX/RNI SUPERFAMILY PROTEIN-RELATED"/>
    <property type="match status" value="1"/>
</dbReference>
<reference evidence="2 3" key="1">
    <citation type="journal article" date="2023" name="Plants (Basel)">
        <title>Bridging the Gap: Combining Genomics and Transcriptomics Approaches to Understand Stylosanthes scabra, an Orphan Legume from the Brazilian Caatinga.</title>
        <authorList>
            <person name="Ferreira-Neto J.R.C."/>
            <person name="da Silva M.D."/>
            <person name="Binneck E."/>
            <person name="de Melo N.F."/>
            <person name="da Silva R.H."/>
            <person name="de Melo A.L.T.M."/>
            <person name="Pandolfi V."/>
            <person name="Bustamante F.O."/>
            <person name="Brasileiro-Vidal A.C."/>
            <person name="Benko-Iseppon A.M."/>
        </authorList>
    </citation>
    <scope>NUCLEOTIDE SEQUENCE [LARGE SCALE GENOMIC DNA]</scope>
    <source>
        <tissue evidence="2">Leaves</tissue>
    </source>
</reference>
<keyword evidence="3" id="KW-1185">Reference proteome</keyword>
<dbReference type="PANTHER" id="PTHR31900:SF34">
    <property type="entry name" value="EMB|CAB62440.1-RELATED"/>
    <property type="match status" value="1"/>
</dbReference>
<dbReference type="InterPro" id="IPR050232">
    <property type="entry name" value="FBL13/AtMIF1-like"/>
</dbReference>
<dbReference type="InterPro" id="IPR032675">
    <property type="entry name" value="LRR_dom_sf"/>
</dbReference>
<dbReference type="Pfam" id="PF08387">
    <property type="entry name" value="FBD"/>
    <property type="match status" value="1"/>
</dbReference>
<dbReference type="EMBL" id="JASCZI010061955">
    <property type="protein sequence ID" value="MED6139804.1"/>
    <property type="molecule type" value="Genomic_DNA"/>
</dbReference>
<dbReference type="SMART" id="SM00579">
    <property type="entry name" value="FBD"/>
    <property type="match status" value="1"/>
</dbReference>
<evidence type="ECO:0000313" key="2">
    <source>
        <dbReference type="EMBL" id="MED6139804.1"/>
    </source>
</evidence>
<dbReference type="InterPro" id="IPR006566">
    <property type="entry name" value="FBD"/>
</dbReference>
<evidence type="ECO:0000259" key="1">
    <source>
        <dbReference type="SMART" id="SM00579"/>
    </source>
</evidence>
<proteinExistence type="predicted"/>
<dbReference type="Gene3D" id="3.80.10.10">
    <property type="entry name" value="Ribonuclease Inhibitor"/>
    <property type="match status" value="1"/>
</dbReference>
<dbReference type="Proteomes" id="UP001341840">
    <property type="component" value="Unassembled WGS sequence"/>
</dbReference>